<organism evidence="1 2">
    <name type="scientific">Pseudomonas kurunegalensis</name>
    <dbReference type="NCBI Taxonomy" id="485880"/>
    <lineage>
        <taxon>Bacteria</taxon>
        <taxon>Pseudomonadati</taxon>
        <taxon>Pseudomonadota</taxon>
        <taxon>Gammaproteobacteria</taxon>
        <taxon>Pseudomonadales</taxon>
        <taxon>Pseudomonadaceae</taxon>
        <taxon>Pseudomonas</taxon>
    </lineage>
</organism>
<reference evidence="1 2" key="1">
    <citation type="journal article" date="2020" name="Microorganisms">
        <title>Reliable Identification of Environmental Pseudomonas Isolates Using the rpoD Gene.</title>
        <authorList>
            <consortium name="The Broad Institute Genome Sequencing Platform"/>
            <person name="Girard L."/>
            <person name="Lood C."/>
            <person name="Rokni-Zadeh H."/>
            <person name="van Noort V."/>
            <person name="Lavigne R."/>
            <person name="De Mot R."/>
        </authorList>
    </citation>
    <scope>NUCLEOTIDE SEQUENCE [LARGE SCALE GENOMIC DNA]</scope>
    <source>
        <strain evidence="1 2">RW1P2</strain>
    </source>
</reference>
<dbReference type="Proteomes" id="UP000624243">
    <property type="component" value="Unassembled WGS sequence"/>
</dbReference>
<protein>
    <submittedName>
        <fullName evidence="1">Uncharacterized protein</fullName>
    </submittedName>
</protein>
<dbReference type="EMBL" id="JABWSB020000010">
    <property type="protein sequence ID" value="MBV4516638.1"/>
    <property type="molecule type" value="Genomic_DNA"/>
</dbReference>
<evidence type="ECO:0000313" key="2">
    <source>
        <dbReference type="Proteomes" id="UP000624243"/>
    </source>
</evidence>
<keyword evidence="2" id="KW-1185">Reference proteome</keyword>
<comment type="caution">
    <text evidence="1">The sequence shown here is derived from an EMBL/GenBank/DDBJ whole genome shotgun (WGS) entry which is preliminary data.</text>
</comment>
<name>A0ACC5UQF3_9PSED</name>
<evidence type="ECO:0000313" key="1">
    <source>
        <dbReference type="EMBL" id="MBV4516638.1"/>
    </source>
</evidence>
<gene>
    <name evidence="1" type="ORF">HU758_015765</name>
</gene>
<accession>A0ACC5UQF3</accession>
<proteinExistence type="predicted"/>
<sequence length="151" mass="16645">MENMKIKTAALLSLFAIAISGCDQQAAESQKTDNQAAEAVQPVQPKAELNLADGSILLLSAEHMKSYAKPNSAGKLSMHEYSYASADKLAENDVYMQLQNAGFTRKVISNDSNQFKVQYYKKDLPVIGGIYTTVNSDKNTITIATLYWQEK</sequence>